<evidence type="ECO:0000313" key="3">
    <source>
        <dbReference type="Proteomes" id="UP001364764"/>
    </source>
</evidence>
<name>A0ABD8AYM9_PAEAM</name>
<dbReference type="GeneID" id="93476027"/>
<sequence length="121" mass="14124">MKVINFGHEIRFVEKSPGEWWAVLSDLSTALGLVAKKIKQRLPKEVLSKHPLPTTGGIQEMLIVNEYGIYETVFESRKKEAKDFKRWVKQLIRELRQSTGLEGFQVFRMLDKNKTHPIRTQ</sequence>
<reference evidence="2 3" key="1">
    <citation type="submission" date="2024-02" db="EMBL/GenBank/DDBJ databases">
        <title>Complete sequences of two Paenibacillus sp. strains and one Lysinibacillus strain isolated from the environment on STAA medium highlight biotechnological potential.</title>
        <authorList>
            <person name="Attere S.A."/>
            <person name="Piche L.C."/>
            <person name="Intertaglia L."/>
            <person name="Lami R."/>
            <person name="Charette S.J."/>
            <person name="Vincent A.T."/>
        </authorList>
    </citation>
    <scope>NUCLEOTIDE SEQUENCE [LARGE SCALE GENOMIC DNA]</scope>
    <source>
        <strain evidence="2 3">Y5S-7</strain>
    </source>
</reference>
<dbReference type="InterPro" id="IPR003497">
    <property type="entry name" value="BRO_N_domain"/>
</dbReference>
<accession>A0ABD8AYM9</accession>
<dbReference type="SMART" id="SM01040">
    <property type="entry name" value="Bro-N"/>
    <property type="match status" value="1"/>
</dbReference>
<dbReference type="EMBL" id="CP145892">
    <property type="protein sequence ID" value="WWP22695.1"/>
    <property type="molecule type" value="Genomic_DNA"/>
</dbReference>
<feature type="domain" description="Bro-N" evidence="1">
    <location>
        <begin position="7"/>
        <end position="100"/>
    </location>
</feature>
<dbReference type="AlphaFoldDB" id="A0ABD8AYM9"/>
<proteinExistence type="predicted"/>
<evidence type="ECO:0000313" key="2">
    <source>
        <dbReference type="EMBL" id="WWP22695.1"/>
    </source>
</evidence>
<dbReference type="PROSITE" id="PS51750">
    <property type="entry name" value="BRO_N"/>
    <property type="match status" value="1"/>
</dbReference>
<evidence type="ECO:0000259" key="1">
    <source>
        <dbReference type="PROSITE" id="PS51750"/>
    </source>
</evidence>
<protein>
    <submittedName>
        <fullName evidence="2">BRO family protein</fullName>
    </submittedName>
</protein>
<dbReference type="Proteomes" id="UP001364764">
    <property type="component" value="Chromosome"/>
</dbReference>
<dbReference type="Pfam" id="PF02498">
    <property type="entry name" value="Bro-N"/>
    <property type="match status" value="1"/>
</dbReference>
<organism evidence="2 3">
    <name type="scientific">Paenibacillus amylolyticus</name>
    <dbReference type="NCBI Taxonomy" id="1451"/>
    <lineage>
        <taxon>Bacteria</taxon>
        <taxon>Bacillati</taxon>
        <taxon>Bacillota</taxon>
        <taxon>Bacilli</taxon>
        <taxon>Bacillales</taxon>
        <taxon>Paenibacillaceae</taxon>
        <taxon>Paenibacillus</taxon>
    </lineage>
</organism>
<dbReference type="RefSeq" id="WP_338708444.1">
    <property type="nucleotide sequence ID" value="NZ_CP145892.1"/>
</dbReference>
<gene>
    <name evidence="2" type="ORF">V6668_11140</name>
</gene>